<dbReference type="EMBL" id="GEEE01002826">
    <property type="protein sequence ID" value="JAP60399.1"/>
    <property type="molecule type" value="Transcribed_RNA"/>
</dbReference>
<organism evidence="1">
    <name type="scientific">Schistocephalus solidus</name>
    <name type="common">Tapeworm</name>
    <dbReference type="NCBI Taxonomy" id="70667"/>
    <lineage>
        <taxon>Eukaryota</taxon>
        <taxon>Metazoa</taxon>
        <taxon>Spiralia</taxon>
        <taxon>Lophotrochozoa</taxon>
        <taxon>Platyhelminthes</taxon>
        <taxon>Cestoda</taxon>
        <taxon>Eucestoda</taxon>
        <taxon>Diphyllobothriidea</taxon>
        <taxon>Diphyllobothriidae</taxon>
        <taxon>Schistocephalus</taxon>
    </lineage>
</organism>
<sequence length="122" mass="14214">MKGKSDVKCAKIFRNPQLKNVSLAQLHLCTKRTEMQLSETTTQSHCAYIHVSSSPDEIFFELVWERTGRTRWHNAENKVTHVSLAEQWTNKRRRLSPKLAFCLHILAKSVVLRCHLEVVSHY</sequence>
<dbReference type="AlphaFoldDB" id="A0A0V0J780"/>
<name>A0A0V0J780_SCHSO</name>
<protein>
    <submittedName>
        <fullName evidence="1">Flavivirus envelope glycoprotein M</fullName>
    </submittedName>
</protein>
<keyword evidence="1" id="KW-0261">Viral envelope protein</keyword>
<gene>
    <name evidence="1" type="ORF">TR135020</name>
</gene>
<dbReference type="EMBL" id="GEEE01015562">
    <property type="protein sequence ID" value="JAP47663.1"/>
    <property type="molecule type" value="Transcribed_RNA"/>
</dbReference>
<evidence type="ECO:0000313" key="1">
    <source>
        <dbReference type="EMBL" id="JAP61541.1"/>
    </source>
</evidence>
<accession>A0A0V0J780</accession>
<keyword evidence="1" id="KW-0946">Virion</keyword>
<dbReference type="EMBL" id="GEEE01001684">
    <property type="protein sequence ID" value="JAP61541.1"/>
    <property type="molecule type" value="Transcribed_RNA"/>
</dbReference>
<proteinExistence type="predicted"/>
<reference evidence="1" key="1">
    <citation type="submission" date="2016-01" db="EMBL/GenBank/DDBJ databases">
        <title>Reference transcriptome for the parasite Schistocephalus solidus: insights into the molecular evolution of parasitism.</title>
        <authorList>
            <person name="Hebert F.O."/>
            <person name="Grambauer S."/>
            <person name="Barber I."/>
            <person name="Landry C.R."/>
            <person name="Aubin-Horth N."/>
        </authorList>
    </citation>
    <scope>NUCLEOTIDE SEQUENCE</scope>
</reference>